<dbReference type="Gene3D" id="2.170.300.10">
    <property type="entry name" value="Tie2 ligand-binding domain superfamily"/>
    <property type="match status" value="1"/>
</dbReference>
<evidence type="ECO:0008006" key="3">
    <source>
        <dbReference type="Google" id="ProtNLM"/>
    </source>
</evidence>
<evidence type="ECO:0000313" key="2">
    <source>
        <dbReference type="Proteomes" id="UP001519460"/>
    </source>
</evidence>
<keyword evidence="2" id="KW-1185">Reference proteome</keyword>
<accession>A0ABD0JQR2</accession>
<comment type="caution">
    <text evidence="1">The sequence shown here is derived from an EMBL/GenBank/DDBJ whole genome shotgun (WGS) entry which is preliminary data.</text>
</comment>
<protein>
    <recommendedName>
        <fullName evidence="3">EGF-like domain-containing protein</fullName>
    </recommendedName>
</protein>
<organism evidence="1 2">
    <name type="scientific">Batillaria attramentaria</name>
    <dbReference type="NCBI Taxonomy" id="370345"/>
    <lineage>
        <taxon>Eukaryota</taxon>
        <taxon>Metazoa</taxon>
        <taxon>Spiralia</taxon>
        <taxon>Lophotrochozoa</taxon>
        <taxon>Mollusca</taxon>
        <taxon>Gastropoda</taxon>
        <taxon>Caenogastropoda</taxon>
        <taxon>Sorbeoconcha</taxon>
        <taxon>Cerithioidea</taxon>
        <taxon>Batillariidae</taxon>
        <taxon>Batillaria</taxon>
    </lineage>
</organism>
<sequence>MATTTASLNVEATCTVELSNMFCPGLTSRMNTCDPLSTSLGVFISLCTECPPFFYGVDCLTSCDCVVDNTESCDNINGTCYCSSGWTNTSCHTRIPVDE</sequence>
<dbReference type="EMBL" id="JACVVK020000360">
    <property type="protein sequence ID" value="KAK7476980.1"/>
    <property type="molecule type" value="Genomic_DNA"/>
</dbReference>
<gene>
    <name evidence="1" type="ORF">BaRGS_00031756</name>
</gene>
<dbReference type="AlphaFoldDB" id="A0ABD0JQR2"/>
<reference evidence="1 2" key="1">
    <citation type="journal article" date="2023" name="Sci. Data">
        <title>Genome assembly of the Korean intertidal mud-creeper Batillaria attramentaria.</title>
        <authorList>
            <person name="Patra A.K."/>
            <person name="Ho P.T."/>
            <person name="Jun S."/>
            <person name="Lee S.J."/>
            <person name="Kim Y."/>
            <person name="Won Y.J."/>
        </authorList>
    </citation>
    <scope>NUCLEOTIDE SEQUENCE [LARGE SCALE GENOMIC DNA]</scope>
    <source>
        <strain evidence="1">Wonlab-2016</strain>
    </source>
</reference>
<feature type="non-terminal residue" evidence="1">
    <location>
        <position position="99"/>
    </location>
</feature>
<dbReference type="Proteomes" id="UP001519460">
    <property type="component" value="Unassembled WGS sequence"/>
</dbReference>
<name>A0ABD0JQR2_9CAEN</name>
<proteinExistence type="predicted"/>
<evidence type="ECO:0000313" key="1">
    <source>
        <dbReference type="EMBL" id="KAK7476980.1"/>
    </source>
</evidence>